<dbReference type="InterPro" id="IPR007048">
    <property type="entry name" value="IraD/Gp25-like"/>
</dbReference>
<dbReference type="EMBL" id="JBHRYB010000005">
    <property type="protein sequence ID" value="MFC3680111.1"/>
    <property type="molecule type" value="Genomic_DNA"/>
</dbReference>
<evidence type="ECO:0000259" key="1">
    <source>
        <dbReference type="Pfam" id="PF04965"/>
    </source>
</evidence>
<feature type="domain" description="IraD/Gp25-like" evidence="1">
    <location>
        <begin position="25"/>
        <end position="105"/>
    </location>
</feature>
<name>A0ABV7VRG5_9GAMM</name>
<dbReference type="Gene3D" id="3.10.450.40">
    <property type="match status" value="1"/>
</dbReference>
<reference evidence="3" key="1">
    <citation type="journal article" date="2019" name="Int. J. Syst. Evol. Microbiol.">
        <title>The Global Catalogue of Microorganisms (GCM) 10K type strain sequencing project: providing services to taxonomists for standard genome sequencing and annotation.</title>
        <authorList>
            <consortium name="The Broad Institute Genomics Platform"/>
            <consortium name="The Broad Institute Genome Sequencing Center for Infectious Disease"/>
            <person name="Wu L."/>
            <person name="Ma J."/>
        </authorList>
    </citation>
    <scope>NUCLEOTIDE SEQUENCE [LARGE SCALE GENOMIC DNA]</scope>
    <source>
        <strain evidence="3">KCTC 42424</strain>
    </source>
</reference>
<sequence length="137" mass="15625">MSGKRLLQRIAEWQQGKNAGGESYDLADAIASDIELLLNSQRGNVLIDATMGLPDLRSLFQSHSSVNTEQLTDDLSRQIIRYEKRVAIRSLFYDEQRSDTTRLTWQFVAQVKQVRNLEINAHIHISMDGKVRVEPVV</sequence>
<dbReference type="Pfam" id="PF04965">
    <property type="entry name" value="GPW_gp25"/>
    <property type="match status" value="1"/>
</dbReference>
<protein>
    <submittedName>
        <fullName evidence="2">GPW/gp25 family protein</fullName>
    </submittedName>
</protein>
<proteinExistence type="predicted"/>
<evidence type="ECO:0000313" key="2">
    <source>
        <dbReference type="EMBL" id="MFC3680111.1"/>
    </source>
</evidence>
<gene>
    <name evidence="2" type="ORF">ACFOMG_08320</name>
</gene>
<dbReference type="SUPFAM" id="SSF160719">
    <property type="entry name" value="gpW/gp25-like"/>
    <property type="match status" value="1"/>
</dbReference>
<dbReference type="RefSeq" id="WP_376865956.1">
    <property type="nucleotide sequence ID" value="NZ_JBHRYB010000005.1"/>
</dbReference>
<organism evidence="2 3">
    <name type="scientific">Bacterioplanoides pacificum</name>
    <dbReference type="NCBI Taxonomy" id="1171596"/>
    <lineage>
        <taxon>Bacteria</taxon>
        <taxon>Pseudomonadati</taxon>
        <taxon>Pseudomonadota</taxon>
        <taxon>Gammaproteobacteria</taxon>
        <taxon>Oceanospirillales</taxon>
        <taxon>Oceanospirillaceae</taxon>
        <taxon>Bacterioplanoides</taxon>
    </lineage>
</organism>
<dbReference type="Proteomes" id="UP001595722">
    <property type="component" value="Unassembled WGS sequence"/>
</dbReference>
<keyword evidence="3" id="KW-1185">Reference proteome</keyword>
<evidence type="ECO:0000313" key="3">
    <source>
        <dbReference type="Proteomes" id="UP001595722"/>
    </source>
</evidence>
<accession>A0ABV7VRG5</accession>
<comment type="caution">
    <text evidence="2">The sequence shown here is derived from an EMBL/GenBank/DDBJ whole genome shotgun (WGS) entry which is preliminary data.</text>
</comment>